<name>A0AA86TBL4_9BACT</name>
<organism evidence="2 3">
    <name type="scientific">Nitrospira tepida</name>
    <dbReference type="NCBI Taxonomy" id="2973512"/>
    <lineage>
        <taxon>Bacteria</taxon>
        <taxon>Pseudomonadati</taxon>
        <taxon>Nitrospirota</taxon>
        <taxon>Nitrospiria</taxon>
        <taxon>Nitrospirales</taxon>
        <taxon>Nitrospiraceae</taxon>
        <taxon>Nitrospira</taxon>
    </lineage>
</organism>
<keyword evidence="3" id="KW-1185">Reference proteome</keyword>
<proteinExistence type="predicted"/>
<evidence type="ECO:0000256" key="1">
    <source>
        <dbReference type="SAM" id="MobiDB-lite"/>
    </source>
</evidence>
<accession>A0AA86TBL4</accession>
<dbReference type="RefSeq" id="WP_289271414.1">
    <property type="nucleotide sequence ID" value="NZ_OX365700.1"/>
</dbReference>
<keyword evidence="2" id="KW-0436">Ligase</keyword>
<dbReference type="PANTHER" id="PTHR36932:SF1">
    <property type="entry name" value="CAPSULAR POLYSACCHARIDE BIOSYNTHESIS PROTEIN"/>
    <property type="match status" value="1"/>
</dbReference>
<dbReference type="Proteomes" id="UP001179121">
    <property type="component" value="Chromosome"/>
</dbReference>
<reference evidence="2" key="1">
    <citation type="submission" date="2022-10" db="EMBL/GenBank/DDBJ databases">
        <authorList>
            <person name="Koch H."/>
        </authorList>
    </citation>
    <scope>NUCLEOTIDE SEQUENCE</scope>
    <source>
        <strain evidence="2">DNF</strain>
    </source>
</reference>
<dbReference type="SUPFAM" id="SSF56801">
    <property type="entry name" value="Acetyl-CoA synthetase-like"/>
    <property type="match status" value="1"/>
</dbReference>
<dbReference type="KEGG" id="nti:DNFV4_04435"/>
<sequence>MLSAVQAATALGSLLRHPRASRDQVVSFQNQRLRRLIHHAYESVPYYRRLFDRHGVKPDRIRTIEDLALVPITSRAELQDLPIADIVTRGVDPSSLIPSRSSGSSGRPLTVRRSWLEERLHNAYRWRALRSYGLRPTDLHAYVMLARTQSAEDNRLLHRAAEAVGLGRYVMVSCFQSSEDIAKELKTIRPDVLSGYASALARLAQQVDPVELQSLRLRFVGTGGEVLTPPMRESIEQGFGAPVYDTYASIEFNILAWQCRQTGDLHACDDGVVIEILDGARAVMEGEEGEVVGTDLHAYAMPMIRYRLGDVVIRGSLSCSCGQPFSTIRSVQGRTVDYFRLPDGRTMHPYELGMIHYSWIRAFQVTQERLDRIVLRIVPGADAPTQEIAALKRSVSAKVGSGVAVEIELAETIPVDPSGKFRPFRSLLRPSEQGMPGDDRRGWRAEDPARPC</sequence>
<feature type="compositionally biased region" description="Basic and acidic residues" evidence="1">
    <location>
        <begin position="437"/>
        <end position="452"/>
    </location>
</feature>
<dbReference type="GO" id="GO:0016874">
    <property type="term" value="F:ligase activity"/>
    <property type="evidence" value="ECO:0007669"/>
    <property type="project" value="UniProtKB-KW"/>
</dbReference>
<evidence type="ECO:0000313" key="3">
    <source>
        <dbReference type="Proteomes" id="UP001179121"/>
    </source>
</evidence>
<dbReference type="PANTHER" id="PTHR36932">
    <property type="entry name" value="CAPSULAR POLYSACCHARIDE BIOSYNTHESIS PROTEIN"/>
    <property type="match status" value="1"/>
</dbReference>
<dbReference type="AlphaFoldDB" id="A0AA86TBL4"/>
<dbReference type="InterPro" id="IPR042099">
    <property type="entry name" value="ANL_N_sf"/>
</dbReference>
<dbReference type="EMBL" id="OX365700">
    <property type="protein sequence ID" value="CAI4033993.1"/>
    <property type="molecule type" value="Genomic_DNA"/>
</dbReference>
<gene>
    <name evidence="2" type="ORF">DNFV4_04435</name>
</gene>
<dbReference type="Gene3D" id="3.40.50.12780">
    <property type="entry name" value="N-terminal domain of ligase-like"/>
    <property type="match status" value="1"/>
</dbReference>
<evidence type="ECO:0000313" key="2">
    <source>
        <dbReference type="EMBL" id="CAI4033993.1"/>
    </source>
</evidence>
<protein>
    <submittedName>
        <fullName evidence="2">Phenylacetate--CoA ligase family protein</fullName>
    </submittedName>
</protein>
<feature type="region of interest" description="Disordered" evidence="1">
    <location>
        <begin position="416"/>
        <end position="452"/>
    </location>
</feature>
<dbReference type="InterPro" id="IPR053158">
    <property type="entry name" value="CapK_Type1_Caps_Biosynth"/>
</dbReference>